<protein>
    <submittedName>
        <fullName evidence="1">Uncharacterized protein</fullName>
    </submittedName>
</protein>
<name>A0A182D0H0_BLAVI</name>
<dbReference type="EMBL" id="AP014854">
    <property type="protein sequence ID" value="BAR98848.1"/>
    <property type="molecule type" value="Genomic_DNA"/>
</dbReference>
<reference evidence="1" key="1">
    <citation type="journal article" date="2015" name="Genome Announc.">
        <title>Complete Genome Sequence of the Bacteriochlorophyll b-Producing Photosynthetic Bacterium Blastochloris viridis.</title>
        <authorList>
            <person name="Tsukatani Y."/>
            <person name="Hirose Y."/>
            <person name="Harada J."/>
            <person name="Misawa N."/>
            <person name="Mori K."/>
            <person name="Inoue K."/>
            <person name="Tamiaki H."/>
        </authorList>
    </citation>
    <scope>NUCLEOTIDE SEQUENCE [LARGE SCALE GENOMIC DNA]</scope>
    <source>
        <strain evidence="1">DSM 133</strain>
    </source>
</reference>
<dbReference type="AlphaFoldDB" id="A0A182D0H0"/>
<organism evidence="1">
    <name type="scientific">Blastochloris viridis</name>
    <name type="common">Rhodopseudomonas viridis</name>
    <dbReference type="NCBI Taxonomy" id="1079"/>
    <lineage>
        <taxon>Bacteria</taxon>
        <taxon>Pseudomonadati</taxon>
        <taxon>Pseudomonadota</taxon>
        <taxon>Alphaproteobacteria</taxon>
        <taxon>Hyphomicrobiales</taxon>
        <taxon>Blastochloridaceae</taxon>
        <taxon>Blastochloris</taxon>
    </lineage>
</organism>
<sequence>MDGPCPRLWPEPYSAQALTLSDIRRRGARAEMSRVAAAAATEFYRSRRPASRRLRARDIPMLSKTACSPELLVRK</sequence>
<evidence type="ECO:0000313" key="1">
    <source>
        <dbReference type="EMBL" id="BAR98848.1"/>
    </source>
</evidence>
<gene>
    <name evidence="1" type="ORF">BV133_1255</name>
</gene>
<accession>A0A182D0H0</accession>
<proteinExistence type="predicted"/>